<organism evidence="13 14">
    <name type="scientific">Acetoanaerobium noterae</name>
    <dbReference type="NCBI Taxonomy" id="745369"/>
    <lineage>
        <taxon>Bacteria</taxon>
        <taxon>Bacillati</taxon>
        <taxon>Bacillota</taxon>
        <taxon>Clostridia</taxon>
        <taxon>Peptostreptococcales</taxon>
        <taxon>Filifactoraceae</taxon>
        <taxon>Acetoanaerobium</taxon>
    </lineage>
</organism>
<feature type="domain" description="Transcription elongation factor GreA/GreB N-terminal" evidence="12">
    <location>
        <begin position="8"/>
        <end position="78"/>
    </location>
</feature>
<keyword evidence="13" id="KW-0251">Elongation factor</keyword>
<proteinExistence type="inferred from homology"/>
<comment type="similarity">
    <text evidence="1 9 10">Belongs to the GreA/GreB family.</text>
</comment>
<evidence type="ECO:0000256" key="3">
    <source>
        <dbReference type="ARBA" id="ARBA00023015"/>
    </source>
</evidence>
<dbReference type="InterPro" id="IPR022691">
    <property type="entry name" value="Tscrpt_elong_fac_GreA/B_N"/>
</dbReference>
<name>A0A1T5B9C9_9FIRM</name>
<dbReference type="InterPro" id="IPR036805">
    <property type="entry name" value="Tscrpt_elong_fac_GreA/B_N_sf"/>
</dbReference>
<dbReference type="PROSITE" id="PS00830">
    <property type="entry name" value="GREAB_2"/>
    <property type="match status" value="1"/>
</dbReference>
<evidence type="ECO:0000256" key="2">
    <source>
        <dbReference type="ARBA" id="ARBA00013729"/>
    </source>
</evidence>
<keyword evidence="4" id="KW-0175">Coiled coil</keyword>
<dbReference type="Pfam" id="PF03449">
    <property type="entry name" value="GreA_GreB_N"/>
    <property type="match status" value="1"/>
</dbReference>
<keyword evidence="13" id="KW-0648">Protein biosynthesis</keyword>
<dbReference type="PIRSF" id="PIRSF006092">
    <property type="entry name" value="GreA_GreB"/>
    <property type="match status" value="1"/>
</dbReference>
<evidence type="ECO:0000256" key="4">
    <source>
        <dbReference type="ARBA" id="ARBA00023054"/>
    </source>
</evidence>
<dbReference type="SUPFAM" id="SSF54534">
    <property type="entry name" value="FKBP-like"/>
    <property type="match status" value="1"/>
</dbReference>
<dbReference type="Gene3D" id="3.10.50.30">
    <property type="entry name" value="Transcription elongation factor, GreA/GreB, C-terminal domain"/>
    <property type="match status" value="1"/>
</dbReference>
<dbReference type="PANTHER" id="PTHR30437:SF4">
    <property type="entry name" value="TRANSCRIPTION ELONGATION FACTOR GREA"/>
    <property type="match status" value="1"/>
</dbReference>
<evidence type="ECO:0000313" key="13">
    <source>
        <dbReference type="EMBL" id="SKB43914.1"/>
    </source>
</evidence>
<dbReference type="GO" id="GO:0006354">
    <property type="term" value="P:DNA-templated transcription elongation"/>
    <property type="evidence" value="ECO:0007669"/>
    <property type="project" value="TreeGrafter"/>
</dbReference>
<dbReference type="InterPro" id="IPR006359">
    <property type="entry name" value="Tscrpt_elong_fac_GreA"/>
</dbReference>
<keyword evidence="6 9" id="KW-0804">Transcription</keyword>
<evidence type="ECO:0000259" key="11">
    <source>
        <dbReference type="Pfam" id="PF01272"/>
    </source>
</evidence>
<dbReference type="PANTHER" id="PTHR30437">
    <property type="entry name" value="TRANSCRIPTION ELONGATION FACTOR GREA"/>
    <property type="match status" value="1"/>
</dbReference>
<gene>
    <name evidence="9" type="primary">greA</name>
    <name evidence="13" type="ORF">SAMN02745120_1455</name>
</gene>
<evidence type="ECO:0000256" key="10">
    <source>
        <dbReference type="RuleBase" id="RU000556"/>
    </source>
</evidence>
<dbReference type="EMBL" id="FUYN01000003">
    <property type="protein sequence ID" value="SKB43914.1"/>
    <property type="molecule type" value="Genomic_DNA"/>
</dbReference>
<dbReference type="AlphaFoldDB" id="A0A1T5B9C9"/>
<dbReference type="Proteomes" id="UP000243406">
    <property type="component" value="Unassembled WGS sequence"/>
</dbReference>
<dbReference type="NCBIfam" id="NF001263">
    <property type="entry name" value="PRK00226.1-4"/>
    <property type="match status" value="1"/>
</dbReference>
<dbReference type="FunFam" id="1.10.287.180:FF:000001">
    <property type="entry name" value="Transcription elongation factor GreA"/>
    <property type="match status" value="1"/>
</dbReference>
<dbReference type="NCBIfam" id="TIGR01462">
    <property type="entry name" value="greA"/>
    <property type="match status" value="1"/>
</dbReference>
<keyword evidence="5 9" id="KW-0238">DNA-binding</keyword>
<dbReference type="InterPro" id="IPR028624">
    <property type="entry name" value="Tscrpt_elong_fac_GreA/B"/>
</dbReference>
<dbReference type="InterPro" id="IPR018151">
    <property type="entry name" value="TF_GreA/GreB_CS"/>
</dbReference>
<dbReference type="HAMAP" id="MF_00105">
    <property type="entry name" value="GreA_GreB"/>
    <property type="match status" value="1"/>
</dbReference>
<dbReference type="InterPro" id="IPR001437">
    <property type="entry name" value="Tscrpt_elong_fac_GreA/B_C"/>
</dbReference>
<dbReference type="Gene3D" id="1.10.287.180">
    <property type="entry name" value="Transcription elongation factor, GreA/GreB, N-terminal domain"/>
    <property type="match status" value="1"/>
</dbReference>
<dbReference type="Pfam" id="PF01272">
    <property type="entry name" value="GreA_GreB"/>
    <property type="match status" value="1"/>
</dbReference>
<evidence type="ECO:0000256" key="6">
    <source>
        <dbReference type="ARBA" id="ARBA00023163"/>
    </source>
</evidence>
<dbReference type="InterPro" id="IPR023459">
    <property type="entry name" value="Tscrpt_elong_fac_GreA/B_fam"/>
</dbReference>
<dbReference type="PROSITE" id="PS00829">
    <property type="entry name" value="GREAB_1"/>
    <property type="match status" value="1"/>
</dbReference>
<accession>A0A1T5B9C9</accession>
<dbReference type="GO" id="GO:0070063">
    <property type="term" value="F:RNA polymerase binding"/>
    <property type="evidence" value="ECO:0007669"/>
    <property type="project" value="InterPro"/>
</dbReference>
<evidence type="ECO:0000313" key="14">
    <source>
        <dbReference type="Proteomes" id="UP000243406"/>
    </source>
</evidence>
<comment type="function">
    <text evidence="7 9 10">Necessary for efficient RNA polymerase transcription elongation past template-encoded arresting sites. The arresting sites in DNA have the property of trapping a certain fraction of elongating RNA polymerases that pass through, resulting in locked ternary complexes. Cleavage of the nascent transcript by cleavage factors such as GreA or GreB allows the resumption of elongation from the new 3'terminus. GreA releases sequences of 2 to 3 nucleotides.</text>
</comment>
<dbReference type="InterPro" id="IPR036953">
    <property type="entry name" value="GreA/GreB_C_sf"/>
</dbReference>
<evidence type="ECO:0000256" key="7">
    <source>
        <dbReference type="ARBA" id="ARBA00024916"/>
    </source>
</evidence>
<evidence type="ECO:0000256" key="9">
    <source>
        <dbReference type="HAMAP-Rule" id="MF_00105"/>
    </source>
</evidence>
<evidence type="ECO:0000259" key="12">
    <source>
        <dbReference type="Pfam" id="PF03449"/>
    </source>
</evidence>
<evidence type="ECO:0000256" key="8">
    <source>
        <dbReference type="ARBA" id="ARBA00030776"/>
    </source>
</evidence>
<dbReference type="GO" id="GO:0003746">
    <property type="term" value="F:translation elongation factor activity"/>
    <property type="evidence" value="ECO:0007669"/>
    <property type="project" value="UniProtKB-KW"/>
</dbReference>
<keyword evidence="3 9" id="KW-0805">Transcription regulation</keyword>
<sequence>MDNQKKEILLTEEGFKKIEDELELLKTVRRKEVAERIKVAISFGDISENSEYDEAKNEQAQLEERILKLENILRVAVIIDESSIDTNLVTVGSVVKIEFKDALTDEVEEDEYTIVGSAEADPSESKISNESPIGKALLGKVVGDEIDVQVPDGISKIKILEIRR</sequence>
<reference evidence="14" key="1">
    <citation type="submission" date="2017-02" db="EMBL/GenBank/DDBJ databases">
        <authorList>
            <person name="Varghese N."/>
            <person name="Submissions S."/>
        </authorList>
    </citation>
    <scope>NUCLEOTIDE SEQUENCE [LARGE SCALE GENOMIC DNA]</scope>
    <source>
        <strain evidence="14">ATCC 35199</strain>
    </source>
</reference>
<dbReference type="GO" id="GO:0032784">
    <property type="term" value="P:regulation of DNA-templated transcription elongation"/>
    <property type="evidence" value="ECO:0007669"/>
    <property type="project" value="UniProtKB-UniRule"/>
</dbReference>
<keyword evidence="14" id="KW-1185">Reference proteome</keyword>
<protein>
    <recommendedName>
        <fullName evidence="2 9">Transcription elongation factor GreA</fullName>
    </recommendedName>
    <alternativeName>
        <fullName evidence="8 9">Transcript cleavage factor GreA</fullName>
    </alternativeName>
</protein>
<dbReference type="SUPFAM" id="SSF46557">
    <property type="entry name" value="GreA transcript cleavage protein, N-terminal domain"/>
    <property type="match status" value="1"/>
</dbReference>
<dbReference type="FunFam" id="3.10.50.30:FF:000001">
    <property type="entry name" value="Transcription elongation factor GreA"/>
    <property type="match status" value="1"/>
</dbReference>
<feature type="domain" description="Transcription elongation factor GreA/GreB C-terminal" evidence="11">
    <location>
        <begin position="87"/>
        <end position="163"/>
    </location>
</feature>
<evidence type="ECO:0000256" key="5">
    <source>
        <dbReference type="ARBA" id="ARBA00023125"/>
    </source>
</evidence>
<dbReference type="GO" id="GO:0003677">
    <property type="term" value="F:DNA binding"/>
    <property type="evidence" value="ECO:0007669"/>
    <property type="project" value="UniProtKB-UniRule"/>
</dbReference>
<evidence type="ECO:0000256" key="1">
    <source>
        <dbReference type="ARBA" id="ARBA00008213"/>
    </source>
</evidence>